<evidence type="ECO:0000256" key="2">
    <source>
        <dbReference type="SAM" id="Phobius"/>
    </source>
</evidence>
<keyword evidence="4" id="KW-1185">Reference proteome</keyword>
<keyword evidence="2" id="KW-0812">Transmembrane</keyword>
<proteinExistence type="predicted"/>
<reference evidence="4" key="1">
    <citation type="journal article" date="2019" name="Int. J. Syst. Evol. Microbiol.">
        <title>The Global Catalogue of Microorganisms (GCM) 10K type strain sequencing project: providing services to taxonomists for standard genome sequencing and annotation.</title>
        <authorList>
            <consortium name="The Broad Institute Genomics Platform"/>
            <consortium name="The Broad Institute Genome Sequencing Center for Infectious Disease"/>
            <person name="Wu L."/>
            <person name="Ma J."/>
        </authorList>
    </citation>
    <scope>NUCLEOTIDE SEQUENCE [LARGE SCALE GENOMIC DNA]</scope>
    <source>
        <strain evidence="4">JCM 19129</strain>
    </source>
</reference>
<dbReference type="RefSeq" id="WP_345477812.1">
    <property type="nucleotide sequence ID" value="NZ_BAABLW010000007.1"/>
</dbReference>
<dbReference type="EMBL" id="BAABLW010000007">
    <property type="protein sequence ID" value="GAA4922533.1"/>
    <property type="molecule type" value="Genomic_DNA"/>
</dbReference>
<feature type="transmembrane region" description="Helical" evidence="2">
    <location>
        <begin position="44"/>
        <end position="66"/>
    </location>
</feature>
<comment type="caution">
    <text evidence="3">The sequence shown here is derived from an EMBL/GenBank/DDBJ whole genome shotgun (WGS) entry which is preliminary data.</text>
</comment>
<dbReference type="Proteomes" id="UP001500368">
    <property type="component" value="Unassembled WGS sequence"/>
</dbReference>
<evidence type="ECO:0000313" key="4">
    <source>
        <dbReference type="Proteomes" id="UP001500368"/>
    </source>
</evidence>
<name>A0ABP9FYI2_9MICC</name>
<feature type="region of interest" description="Disordered" evidence="1">
    <location>
        <begin position="1"/>
        <end position="27"/>
    </location>
</feature>
<evidence type="ECO:0008006" key="5">
    <source>
        <dbReference type="Google" id="ProtNLM"/>
    </source>
</evidence>
<protein>
    <recommendedName>
        <fullName evidence="5">Cell division protein FtsL</fullName>
    </recommendedName>
</protein>
<feature type="compositionally biased region" description="Polar residues" evidence="1">
    <location>
        <begin position="14"/>
        <end position="25"/>
    </location>
</feature>
<evidence type="ECO:0000313" key="3">
    <source>
        <dbReference type="EMBL" id="GAA4922533.1"/>
    </source>
</evidence>
<evidence type="ECO:0000256" key="1">
    <source>
        <dbReference type="SAM" id="MobiDB-lite"/>
    </source>
</evidence>
<keyword evidence="2" id="KW-1133">Transmembrane helix</keyword>
<keyword evidence="2" id="KW-0472">Membrane</keyword>
<gene>
    <name evidence="3" type="ORF">GCM10025790_19370</name>
</gene>
<feature type="region of interest" description="Disordered" evidence="1">
    <location>
        <begin position="187"/>
        <end position="217"/>
    </location>
</feature>
<accession>A0ABP9FYI2</accession>
<sequence>MSVLSVADVRTVSPEHSSPRSQQAVRSRPALQALPKVKGRQKGLIAGVILLLAAALAAVLALNIHIANAQYSVVQMQNEHQSLVHQNQALTQQVQFLESPQSLSNAAVTLGMVMPAAAGTLDLASGDVIGSAESADSSHRPSNFVAAPVLPGQDVSAAVDVAQQAEGSPTGLLGVGALETLMHAADGHNGGQEAQADRKFGSQDLEGGTIPAPKLIN</sequence>
<organism evidence="3 4">
    <name type="scientific">Nesterenkonia rhizosphaerae</name>
    <dbReference type="NCBI Taxonomy" id="1348272"/>
    <lineage>
        <taxon>Bacteria</taxon>
        <taxon>Bacillati</taxon>
        <taxon>Actinomycetota</taxon>
        <taxon>Actinomycetes</taxon>
        <taxon>Micrococcales</taxon>
        <taxon>Micrococcaceae</taxon>
        <taxon>Nesterenkonia</taxon>
    </lineage>
</organism>